<feature type="repeat" description="ANK" evidence="4">
    <location>
        <begin position="152"/>
        <end position="184"/>
    </location>
</feature>
<dbReference type="Pfam" id="PF07525">
    <property type="entry name" value="SOCS_box"/>
    <property type="match status" value="1"/>
</dbReference>
<dbReference type="UniPathway" id="UPA00143"/>
<organism evidence="6 7">
    <name type="scientific">Chiloscyllium punctatum</name>
    <name type="common">Brownbanded bambooshark</name>
    <name type="synonym">Hemiscyllium punctatum</name>
    <dbReference type="NCBI Taxonomy" id="137246"/>
    <lineage>
        <taxon>Eukaryota</taxon>
        <taxon>Metazoa</taxon>
        <taxon>Chordata</taxon>
        <taxon>Craniata</taxon>
        <taxon>Vertebrata</taxon>
        <taxon>Chondrichthyes</taxon>
        <taxon>Elasmobranchii</taxon>
        <taxon>Galeomorphii</taxon>
        <taxon>Galeoidea</taxon>
        <taxon>Orectolobiformes</taxon>
        <taxon>Hemiscylliidae</taxon>
        <taxon>Chiloscyllium</taxon>
    </lineage>
</organism>
<dbReference type="STRING" id="137246.A0A401SFG5"/>
<keyword evidence="3 4" id="KW-0040">ANK repeat</keyword>
<evidence type="ECO:0000256" key="1">
    <source>
        <dbReference type="ARBA" id="ARBA00004906"/>
    </source>
</evidence>
<name>A0A401SFG5_CHIPU</name>
<keyword evidence="7" id="KW-1185">Reference proteome</keyword>
<dbReference type="OMA" id="VKLYLCY"/>
<dbReference type="SUPFAM" id="SSF48403">
    <property type="entry name" value="Ankyrin repeat"/>
    <property type="match status" value="1"/>
</dbReference>
<evidence type="ECO:0000256" key="3">
    <source>
        <dbReference type="ARBA" id="ARBA00023043"/>
    </source>
</evidence>
<dbReference type="SUPFAM" id="SSF158235">
    <property type="entry name" value="SOCS box-like"/>
    <property type="match status" value="1"/>
</dbReference>
<keyword evidence="2" id="KW-0677">Repeat</keyword>
<protein>
    <recommendedName>
        <fullName evidence="5">SOCS box domain-containing protein</fullName>
    </recommendedName>
</protein>
<evidence type="ECO:0000256" key="4">
    <source>
        <dbReference type="PROSITE-ProRule" id="PRU00023"/>
    </source>
</evidence>
<accession>A0A401SFG5</accession>
<feature type="non-terminal residue" evidence="6">
    <location>
        <position position="1"/>
    </location>
</feature>
<feature type="repeat" description="ANK" evidence="4">
    <location>
        <begin position="185"/>
        <end position="217"/>
    </location>
</feature>
<dbReference type="Pfam" id="PF12796">
    <property type="entry name" value="Ank_2"/>
    <property type="match status" value="2"/>
</dbReference>
<dbReference type="Proteomes" id="UP000287033">
    <property type="component" value="Unassembled WGS sequence"/>
</dbReference>
<dbReference type="PRINTS" id="PR01415">
    <property type="entry name" value="ANKYRIN"/>
</dbReference>
<dbReference type="SMART" id="SM00248">
    <property type="entry name" value="ANK"/>
    <property type="match status" value="7"/>
</dbReference>
<feature type="domain" description="SOCS box" evidence="5">
    <location>
        <begin position="418"/>
        <end position="457"/>
    </location>
</feature>
<dbReference type="GO" id="GO:0016567">
    <property type="term" value="P:protein ubiquitination"/>
    <property type="evidence" value="ECO:0007669"/>
    <property type="project" value="UniProtKB-UniPathway"/>
</dbReference>
<comment type="caution">
    <text evidence="6">The sequence shown here is derived from an EMBL/GenBank/DDBJ whole genome shotgun (WGS) entry which is preliminary data.</text>
</comment>
<dbReference type="PANTHER" id="PTHR24173">
    <property type="entry name" value="ANKYRIN REPEAT CONTAINING"/>
    <property type="match status" value="1"/>
</dbReference>
<gene>
    <name evidence="6" type="ORF">chiPu_0007541</name>
</gene>
<dbReference type="SMART" id="SM00969">
    <property type="entry name" value="SOCS_box"/>
    <property type="match status" value="1"/>
</dbReference>
<dbReference type="CDD" id="cd03723">
    <property type="entry name" value="SOCS_ASB4_ASB18"/>
    <property type="match status" value="1"/>
</dbReference>
<dbReference type="InterPro" id="IPR001496">
    <property type="entry name" value="SOCS_box"/>
</dbReference>
<feature type="repeat" description="ANK" evidence="4">
    <location>
        <begin position="120"/>
        <end position="152"/>
    </location>
</feature>
<proteinExistence type="predicted"/>
<evidence type="ECO:0000259" key="5">
    <source>
        <dbReference type="SMART" id="SM00969"/>
    </source>
</evidence>
<dbReference type="InterPro" id="IPR036036">
    <property type="entry name" value="SOCS_box-like_dom_sf"/>
</dbReference>
<comment type="pathway">
    <text evidence="1">Protein modification; protein ubiquitination.</text>
</comment>
<dbReference type="PROSITE" id="PS50297">
    <property type="entry name" value="ANK_REP_REGION"/>
    <property type="match status" value="3"/>
</dbReference>
<dbReference type="InterPro" id="IPR036770">
    <property type="entry name" value="Ankyrin_rpt-contain_sf"/>
</dbReference>
<evidence type="ECO:0000313" key="7">
    <source>
        <dbReference type="Proteomes" id="UP000287033"/>
    </source>
</evidence>
<dbReference type="Gene3D" id="1.25.40.20">
    <property type="entry name" value="Ankyrin repeat-containing domain"/>
    <property type="match status" value="2"/>
</dbReference>
<dbReference type="AlphaFoldDB" id="A0A401SFG5"/>
<evidence type="ECO:0000256" key="2">
    <source>
        <dbReference type="ARBA" id="ARBA00022737"/>
    </source>
</evidence>
<dbReference type="OrthoDB" id="194358at2759"/>
<dbReference type="InterPro" id="IPR002110">
    <property type="entry name" value="Ankyrin_rpt"/>
</dbReference>
<dbReference type="EMBL" id="BEZZ01000233">
    <property type="protein sequence ID" value="GCC29104.1"/>
    <property type="molecule type" value="Genomic_DNA"/>
</dbReference>
<dbReference type="Gene3D" id="1.10.750.20">
    <property type="entry name" value="SOCS box"/>
    <property type="match status" value="1"/>
</dbReference>
<sequence>KLKYISTMFRDTFTFTPSTLRSLRLQRELQDLEDERRALYRSPRNRQTAAVSQSVFRESRTLSQLSSDSAVHDALCNGDLDKIRVIFKSKEAVNATIQTVSHELNWSAELGLWSLISKQKQTSALHIAAERGHTACVKHLLGHGADVNAAPGGATALHTACANGHTECAQLLLSIGANPNAISEDGYAPLHLCTSPQTFLCAKLLLEHNARVNLQTKDRENTPLHIAAKHGLDKHVDLYLNYCAYSHKKNREGETALNAACSYADKPEAFGRYYKVCKMLINWGANVKTAGKKNHTPLHNACGNGHPDIVKLLLLHGASVNAKNSAGYTPMDCILQAVEDYLEQHPERIVVDLLNHGAGPVDPKMLKQCAVSPWTMEALLNTYEVIPLCDSWIESVPLDVWQKHQVFYESIIQMINKPRSLQHLARCALRNYLGTRCHSVIPQLQLPNSSAEFLLLKLEGYIK</sequence>
<feature type="repeat" description="ANK" evidence="4">
    <location>
        <begin position="293"/>
        <end position="325"/>
    </location>
</feature>
<reference evidence="6 7" key="1">
    <citation type="journal article" date="2018" name="Nat. Ecol. Evol.">
        <title>Shark genomes provide insights into elasmobranch evolution and the origin of vertebrates.</title>
        <authorList>
            <person name="Hara Y"/>
            <person name="Yamaguchi K"/>
            <person name="Onimaru K"/>
            <person name="Kadota M"/>
            <person name="Koyanagi M"/>
            <person name="Keeley SD"/>
            <person name="Tatsumi K"/>
            <person name="Tanaka K"/>
            <person name="Motone F"/>
            <person name="Kageyama Y"/>
            <person name="Nozu R"/>
            <person name="Adachi N"/>
            <person name="Nishimura O"/>
            <person name="Nakagawa R"/>
            <person name="Tanegashima C"/>
            <person name="Kiyatake I"/>
            <person name="Matsumoto R"/>
            <person name="Murakumo K"/>
            <person name="Nishida K"/>
            <person name="Terakita A"/>
            <person name="Kuratani S"/>
            <person name="Sato K"/>
            <person name="Hyodo S Kuraku.S."/>
        </authorList>
    </citation>
    <scope>NUCLEOTIDE SEQUENCE [LARGE SCALE GENOMIC DNA]</scope>
</reference>
<dbReference type="PROSITE" id="PS50088">
    <property type="entry name" value="ANK_REPEAT"/>
    <property type="match status" value="4"/>
</dbReference>
<dbReference type="GO" id="GO:0035556">
    <property type="term" value="P:intracellular signal transduction"/>
    <property type="evidence" value="ECO:0007669"/>
    <property type="project" value="InterPro"/>
</dbReference>
<evidence type="ECO:0000313" key="6">
    <source>
        <dbReference type="EMBL" id="GCC29104.1"/>
    </source>
</evidence>
<dbReference type="PANTHER" id="PTHR24173:SF44">
    <property type="entry name" value="ANKYRIN REPEAT AND SOCS BOX PROTEIN 13"/>
    <property type="match status" value="1"/>
</dbReference>